<keyword evidence="2" id="KW-1185">Reference proteome</keyword>
<evidence type="ECO:0000313" key="2">
    <source>
        <dbReference type="Proteomes" id="UP000005237"/>
    </source>
</evidence>
<name>A0A8R1IQZ2_CAEJA</name>
<reference evidence="1" key="2">
    <citation type="submission" date="2022-06" db="UniProtKB">
        <authorList>
            <consortium name="EnsemblMetazoa"/>
        </authorList>
    </citation>
    <scope>IDENTIFICATION</scope>
    <source>
        <strain evidence="1">DF5081</strain>
    </source>
</reference>
<accession>A0A8R1IQZ2</accession>
<organism evidence="1 2">
    <name type="scientific">Caenorhabditis japonica</name>
    <dbReference type="NCBI Taxonomy" id="281687"/>
    <lineage>
        <taxon>Eukaryota</taxon>
        <taxon>Metazoa</taxon>
        <taxon>Ecdysozoa</taxon>
        <taxon>Nematoda</taxon>
        <taxon>Chromadorea</taxon>
        <taxon>Rhabditida</taxon>
        <taxon>Rhabditina</taxon>
        <taxon>Rhabditomorpha</taxon>
        <taxon>Rhabditoidea</taxon>
        <taxon>Rhabditidae</taxon>
        <taxon>Peloderinae</taxon>
        <taxon>Caenorhabditis</taxon>
    </lineage>
</organism>
<dbReference type="AlphaFoldDB" id="A0A8R1IQZ2"/>
<proteinExistence type="predicted"/>
<dbReference type="EnsemblMetazoa" id="CJA39895.1">
    <property type="protein sequence ID" value="CJA39895.1"/>
    <property type="gene ID" value="WBGene00215743"/>
</dbReference>
<evidence type="ECO:0000313" key="1">
    <source>
        <dbReference type="EnsemblMetazoa" id="CJA39895.1"/>
    </source>
</evidence>
<protein>
    <submittedName>
        <fullName evidence="1">Uncharacterized protein</fullName>
    </submittedName>
</protein>
<sequence length="76" mass="8889">MPLCQLSGPPDRCPVRKVYSRLFLHEPLHYYSTRPFGISKNTRFKGNGRWSSQFTSRHVHNFTITIRATDQLAVLR</sequence>
<dbReference type="Proteomes" id="UP000005237">
    <property type="component" value="Unassembled WGS sequence"/>
</dbReference>
<reference evidence="2" key="1">
    <citation type="submission" date="2010-08" db="EMBL/GenBank/DDBJ databases">
        <authorList>
            <consortium name="Caenorhabditis japonica Sequencing Consortium"/>
            <person name="Wilson R.K."/>
        </authorList>
    </citation>
    <scope>NUCLEOTIDE SEQUENCE [LARGE SCALE GENOMIC DNA]</scope>
    <source>
        <strain evidence="2">DF5081</strain>
    </source>
</reference>